<evidence type="ECO:0000256" key="1">
    <source>
        <dbReference type="ARBA" id="ARBA00004496"/>
    </source>
</evidence>
<dbReference type="PANTHER" id="PTHR21060:SF3">
    <property type="entry name" value="BUTYRATE KINASE 2-RELATED"/>
    <property type="match status" value="1"/>
</dbReference>
<dbReference type="RefSeq" id="WP_096591930.1">
    <property type="nucleotide sequence ID" value="NZ_MWRM01000001.1"/>
</dbReference>
<dbReference type="GO" id="GO:0005524">
    <property type="term" value="F:ATP binding"/>
    <property type="evidence" value="ECO:0007669"/>
    <property type="project" value="UniProtKB-KW"/>
</dbReference>
<dbReference type="PRINTS" id="PR00471">
    <property type="entry name" value="ACETATEKNASE"/>
</dbReference>
<comment type="similarity">
    <text evidence="2 9 10">Belongs to the acetokinase family.</text>
</comment>
<evidence type="ECO:0000256" key="6">
    <source>
        <dbReference type="ARBA" id="ARBA00022777"/>
    </source>
</evidence>
<comment type="catalytic activity">
    <reaction evidence="8 9">
        <text>butanoate + ATP = butanoyl phosphate + ADP</text>
        <dbReference type="Rhea" id="RHEA:13585"/>
        <dbReference type="ChEBI" id="CHEBI:17968"/>
        <dbReference type="ChEBI" id="CHEBI:30616"/>
        <dbReference type="ChEBI" id="CHEBI:58079"/>
        <dbReference type="ChEBI" id="CHEBI:456216"/>
        <dbReference type="EC" id="2.7.2.7"/>
    </reaction>
</comment>
<accession>A0A2A4H0F3</accession>
<keyword evidence="4 9" id="KW-0808">Transferase</keyword>
<name>A0A2A4H0F3_9STAP</name>
<dbReference type="Proteomes" id="UP000218335">
    <property type="component" value="Unassembled WGS sequence"/>
</dbReference>
<evidence type="ECO:0000256" key="8">
    <source>
        <dbReference type="ARBA" id="ARBA00048596"/>
    </source>
</evidence>
<evidence type="ECO:0000313" key="12">
    <source>
        <dbReference type="Proteomes" id="UP000218335"/>
    </source>
</evidence>
<dbReference type="CDD" id="cd24011">
    <property type="entry name" value="ASKHA_NBD_BK"/>
    <property type="match status" value="1"/>
</dbReference>
<gene>
    <name evidence="9" type="primary">buk</name>
    <name evidence="11" type="ORF">B5C08_00825</name>
</gene>
<dbReference type="InterPro" id="IPR000890">
    <property type="entry name" value="Aliphatic_acid_kin_short-chain"/>
</dbReference>
<dbReference type="EMBL" id="MWUU01000001">
    <property type="protein sequence ID" value="PCF57304.1"/>
    <property type="molecule type" value="Genomic_DNA"/>
</dbReference>
<dbReference type="GO" id="GO:0047761">
    <property type="term" value="F:butyrate kinase activity"/>
    <property type="evidence" value="ECO:0007669"/>
    <property type="project" value="UniProtKB-UniRule"/>
</dbReference>
<organism evidence="11 12">
    <name type="scientific">Staphylococcus delphini</name>
    <dbReference type="NCBI Taxonomy" id="53344"/>
    <lineage>
        <taxon>Bacteria</taxon>
        <taxon>Bacillati</taxon>
        <taxon>Bacillota</taxon>
        <taxon>Bacilli</taxon>
        <taxon>Bacillales</taxon>
        <taxon>Staphylococcaceae</taxon>
        <taxon>Staphylococcus</taxon>
        <taxon>Staphylococcus intermedius group</taxon>
    </lineage>
</organism>
<keyword evidence="6 9" id="KW-0418">Kinase</keyword>
<evidence type="ECO:0000313" key="11">
    <source>
        <dbReference type="EMBL" id="PCF57304.1"/>
    </source>
</evidence>
<dbReference type="InterPro" id="IPR023865">
    <property type="entry name" value="Aliphatic_acid_kinase_CS"/>
</dbReference>
<dbReference type="GO" id="GO:0006083">
    <property type="term" value="P:acetate metabolic process"/>
    <property type="evidence" value="ECO:0007669"/>
    <property type="project" value="TreeGrafter"/>
</dbReference>
<evidence type="ECO:0000256" key="3">
    <source>
        <dbReference type="ARBA" id="ARBA00022490"/>
    </source>
</evidence>
<dbReference type="PIRSF" id="PIRSF036458">
    <property type="entry name" value="Butyrate_kin"/>
    <property type="match status" value="1"/>
</dbReference>
<dbReference type="NCBIfam" id="TIGR02707">
    <property type="entry name" value="butyr_kinase"/>
    <property type="match status" value="1"/>
</dbReference>
<keyword evidence="5 9" id="KW-0547">Nucleotide-binding</keyword>
<dbReference type="Gene3D" id="3.30.420.40">
    <property type="match status" value="2"/>
</dbReference>
<evidence type="ECO:0000256" key="5">
    <source>
        <dbReference type="ARBA" id="ARBA00022741"/>
    </source>
</evidence>
<dbReference type="NCBIfam" id="NF002834">
    <property type="entry name" value="PRK03011.1-5"/>
    <property type="match status" value="1"/>
</dbReference>
<dbReference type="InterPro" id="IPR043129">
    <property type="entry name" value="ATPase_NBD"/>
</dbReference>
<comment type="subcellular location">
    <subcellularLocation>
        <location evidence="1 9">Cytoplasm</location>
    </subcellularLocation>
</comment>
<dbReference type="GO" id="GO:0005737">
    <property type="term" value="C:cytoplasm"/>
    <property type="evidence" value="ECO:0007669"/>
    <property type="project" value="UniProtKB-SubCell"/>
</dbReference>
<evidence type="ECO:0000256" key="4">
    <source>
        <dbReference type="ARBA" id="ARBA00022679"/>
    </source>
</evidence>
<dbReference type="Pfam" id="PF00871">
    <property type="entry name" value="Acetate_kinase"/>
    <property type="match status" value="1"/>
</dbReference>
<protein>
    <recommendedName>
        <fullName evidence="9">Probable butyrate kinase</fullName>
        <shortName evidence="9">BK</shortName>
        <ecNumber evidence="9">2.7.2.7</ecNumber>
    </recommendedName>
    <alternativeName>
        <fullName evidence="9">Branched-chain carboxylic acid kinase</fullName>
    </alternativeName>
</protein>
<evidence type="ECO:0000256" key="2">
    <source>
        <dbReference type="ARBA" id="ARBA00008748"/>
    </source>
</evidence>
<dbReference type="HAMAP" id="MF_00542">
    <property type="entry name" value="Butyrate_kinase"/>
    <property type="match status" value="1"/>
</dbReference>
<dbReference type="InterPro" id="IPR011245">
    <property type="entry name" value="Butyrate_kin"/>
</dbReference>
<dbReference type="PROSITE" id="PS01075">
    <property type="entry name" value="ACETATE_KINASE_1"/>
    <property type="match status" value="1"/>
</dbReference>
<comment type="caution">
    <text evidence="11">The sequence shown here is derived from an EMBL/GenBank/DDBJ whole genome shotgun (WGS) entry which is preliminary data.</text>
</comment>
<dbReference type="AlphaFoldDB" id="A0A2A4H0F3"/>
<dbReference type="PROSITE" id="PS01076">
    <property type="entry name" value="ACETATE_KINASE_2"/>
    <property type="match status" value="1"/>
</dbReference>
<reference evidence="11 12" key="1">
    <citation type="journal article" date="2017" name="PLoS ONE">
        <title>Development of a real-time PCR for detection of Staphylococcus pseudintermedius using a novel automated comparison of whole-genome sequences.</title>
        <authorList>
            <person name="Verstappen K.M."/>
            <person name="Huijbregts L."/>
            <person name="Spaninks M."/>
            <person name="Wagenaar J.A."/>
            <person name="Fluit A.C."/>
            <person name="Duim B."/>
        </authorList>
    </citation>
    <scope>NUCLEOTIDE SEQUENCE [LARGE SCALE GENOMIC DNA]</scope>
    <source>
        <strain evidence="11 12">215070706401-1</strain>
    </source>
</reference>
<keyword evidence="3 9" id="KW-0963">Cytoplasm</keyword>
<dbReference type="SUPFAM" id="SSF53067">
    <property type="entry name" value="Actin-like ATPase domain"/>
    <property type="match status" value="2"/>
</dbReference>
<dbReference type="EC" id="2.7.2.7" evidence="9"/>
<sequence>MTTALVLNLGSTSSKYAIYENDECKVNENISHTEALLKQPLIDQEPLRQQLIETEIKSQGYQLNQIDVIACRGGLLKPLEGGTYSVNKAMYDDLKSFNYGAHASNLSGMIGYQLGQKYHIPVFTTDPVVVDELIDEVRHTGVPSIQRRSIFHALNQKAMARRYAALVNRAYEDVNVIVIHMGGGISIGAHEKGRVIDVNEALYGEGPMAMDRSGSIPNDLLVLYMEKHQLSADEIKVQLSRESGLKAYFQTSDLREIMAKYEQDENVKLMINTMVIQIAKVIGERAAVLKGHVDQIIFTGGMSHSVQLMDQIAKYVEWIAPISVFPGEHELITLAERAQFALNQQIKIQIYQ</sequence>
<dbReference type="GO" id="GO:0008776">
    <property type="term" value="F:acetate kinase activity"/>
    <property type="evidence" value="ECO:0007669"/>
    <property type="project" value="TreeGrafter"/>
</dbReference>
<evidence type="ECO:0000256" key="10">
    <source>
        <dbReference type="RuleBase" id="RU003835"/>
    </source>
</evidence>
<evidence type="ECO:0000256" key="7">
    <source>
        <dbReference type="ARBA" id="ARBA00022840"/>
    </source>
</evidence>
<evidence type="ECO:0000256" key="9">
    <source>
        <dbReference type="HAMAP-Rule" id="MF_00542"/>
    </source>
</evidence>
<dbReference type="PANTHER" id="PTHR21060">
    <property type="entry name" value="ACETATE KINASE"/>
    <property type="match status" value="1"/>
</dbReference>
<proteinExistence type="inferred from homology"/>
<keyword evidence="7 9" id="KW-0067">ATP-binding</keyword>